<dbReference type="EMBL" id="MN739358">
    <property type="protein sequence ID" value="QHT00734.1"/>
    <property type="molecule type" value="Genomic_DNA"/>
</dbReference>
<name>A0A6C0CB39_9ZZZZ</name>
<sequence length="298" mass="35260">MKTFVNSDIFAHHIGPVLSLLDLYQLANSCKLFQNIKVDIKTKTVANIENQIKGLVGEKYDMFKNFLIEHHAVVVGSTIIRAVAGDHNCPNDKIDIFMFINEYVNNYGLYWVDFRPTFMKEIDQNSIHKCIIGDTSVSFIMMCDKITIHLLNKRSSYNIEKYINIDRFCYKFDNQITIPNFQTWINKQMDVRFFFGNLDMIVKYHKLGFKFYDRTKMLDDVDLLHMLPNLIKIQHSKHHCAHFVYKGNPRKEFYKIVDDRMSRPKQKIKKCYIPNCVVKVLSPKTRHFHLLDNIYIVE</sequence>
<protein>
    <submittedName>
        <fullName evidence="1">Uncharacterized protein</fullName>
    </submittedName>
</protein>
<dbReference type="AlphaFoldDB" id="A0A6C0CB39"/>
<reference evidence="1" key="1">
    <citation type="journal article" date="2020" name="Nature">
        <title>Giant virus diversity and host interactions through global metagenomics.</title>
        <authorList>
            <person name="Schulz F."/>
            <person name="Roux S."/>
            <person name="Paez-Espino D."/>
            <person name="Jungbluth S."/>
            <person name="Walsh D.A."/>
            <person name="Denef V.J."/>
            <person name="McMahon K.D."/>
            <person name="Konstantinidis K.T."/>
            <person name="Eloe-Fadrosh E.A."/>
            <person name="Kyrpides N.C."/>
            <person name="Woyke T."/>
        </authorList>
    </citation>
    <scope>NUCLEOTIDE SEQUENCE</scope>
    <source>
        <strain evidence="1">GVMAG-M-3300020192-26</strain>
    </source>
</reference>
<proteinExistence type="predicted"/>
<evidence type="ECO:0000313" key="1">
    <source>
        <dbReference type="EMBL" id="QHT00734.1"/>
    </source>
</evidence>
<accession>A0A6C0CB39</accession>
<organism evidence="1">
    <name type="scientific">viral metagenome</name>
    <dbReference type="NCBI Taxonomy" id="1070528"/>
    <lineage>
        <taxon>unclassified sequences</taxon>
        <taxon>metagenomes</taxon>
        <taxon>organismal metagenomes</taxon>
    </lineage>
</organism>